<dbReference type="InterPro" id="IPR027417">
    <property type="entry name" value="P-loop_NTPase"/>
</dbReference>
<keyword evidence="2 3" id="KW-0342">GTP-binding</keyword>
<dbReference type="PANTHER" id="PTHR46090:SF2">
    <property type="entry name" value="ADP-RIBOSYLATION FACTOR-LIKE PROTEIN 13B"/>
    <property type="match status" value="1"/>
</dbReference>
<keyword evidence="4" id="KW-0479">Metal-binding</keyword>
<protein>
    <recommendedName>
        <fullName evidence="7">ADP-ribosylation factor-like protein 13B</fullName>
    </recommendedName>
</protein>
<accession>A0A835CSK1</accession>
<proteinExistence type="predicted"/>
<dbReference type="SMART" id="SM00177">
    <property type="entry name" value="ARF"/>
    <property type="match status" value="1"/>
</dbReference>
<gene>
    <name evidence="5" type="ORF">HCN44_003869</name>
</gene>
<dbReference type="InterPro" id="IPR006689">
    <property type="entry name" value="Small_GTPase_ARF/SAR"/>
</dbReference>
<dbReference type="Gene3D" id="3.40.50.300">
    <property type="entry name" value="P-loop containing nucleotide triphosphate hydrolases"/>
    <property type="match status" value="1"/>
</dbReference>
<dbReference type="OrthoDB" id="14717at2759"/>
<comment type="caution">
    <text evidence="5">The sequence shown here is derived from an EMBL/GenBank/DDBJ whole genome shotgun (WGS) entry which is preliminary data.</text>
</comment>
<evidence type="ECO:0000256" key="4">
    <source>
        <dbReference type="PIRSR" id="PIRSR606689-2"/>
    </source>
</evidence>
<reference evidence="5 6" key="1">
    <citation type="submission" date="2020-08" db="EMBL/GenBank/DDBJ databases">
        <title>Aphidius gifuensis genome sequencing and assembly.</title>
        <authorList>
            <person name="Du Z."/>
        </authorList>
    </citation>
    <scope>NUCLEOTIDE SEQUENCE [LARGE SCALE GENOMIC DNA]</scope>
    <source>
        <strain evidence="5">YNYX2018</strain>
        <tissue evidence="5">Adults</tissue>
    </source>
</reference>
<dbReference type="GO" id="GO:1905515">
    <property type="term" value="P:non-motile cilium assembly"/>
    <property type="evidence" value="ECO:0007669"/>
    <property type="project" value="TreeGrafter"/>
</dbReference>
<dbReference type="InterPro" id="IPR051995">
    <property type="entry name" value="Ciliary_GTPase"/>
</dbReference>
<evidence type="ECO:0000313" key="5">
    <source>
        <dbReference type="EMBL" id="KAF7994397.1"/>
    </source>
</evidence>
<dbReference type="GO" id="GO:0003924">
    <property type="term" value="F:GTPase activity"/>
    <property type="evidence" value="ECO:0007669"/>
    <property type="project" value="InterPro"/>
</dbReference>
<evidence type="ECO:0000256" key="2">
    <source>
        <dbReference type="ARBA" id="ARBA00023134"/>
    </source>
</evidence>
<dbReference type="Proteomes" id="UP000639338">
    <property type="component" value="Unassembled WGS sequence"/>
</dbReference>
<keyword evidence="6" id="KW-1185">Reference proteome</keyword>
<evidence type="ECO:0000256" key="3">
    <source>
        <dbReference type="PIRSR" id="PIRSR606689-1"/>
    </source>
</evidence>
<feature type="binding site" evidence="4">
    <location>
        <position position="52"/>
    </location>
    <ligand>
        <name>Mg(2+)</name>
        <dbReference type="ChEBI" id="CHEBI:18420"/>
    </ligand>
</feature>
<sequence length="260" mass="28828">MGNCLRIIIDKFRTKSDPKKDIVLLMTGLDNSGKTVVLKHLDNDPNLDVVPTMGFRYVPLNHKLYSIKVYDVGGGPTIRAIWKNYYNDIHGVIYVVDASDMSRLDENKNIFGELISNENIAGKPILLLANKQDIPGAIDELDVVESLDVEKVANAMRCPTRVEICSCIFTQDKAKSSTSGIKNGYNWLLETIAKNYEDLNERVQAAQPVPVVNNKTRRKSSTTSLSSRASVHSNPFKPIHQAIAVAEAKAHSNGNGKYRS</sequence>
<dbReference type="GO" id="GO:0097500">
    <property type="term" value="P:receptor localization to non-motile cilium"/>
    <property type="evidence" value="ECO:0007669"/>
    <property type="project" value="TreeGrafter"/>
</dbReference>
<dbReference type="GO" id="GO:0060170">
    <property type="term" value="C:ciliary membrane"/>
    <property type="evidence" value="ECO:0007669"/>
    <property type="project" value="TreeGrafter"/>
</dbReference>
<feature type="binding site" evidence="4">
    <location>
        <position position="35"/>
    </location>
    <ligand>
        <name>Mg(2+)</name>
        <dbReference type="ChEBI" id="CHEBI:18420"/>
    </ligand>
</feature>
<dbReference type="PRINTS" id="PR00328">
    <property type="entry name" value="SAR1GTPBP"/>
</dbReference>
<feature type="binding site" evidence="3">
    <location>
        <position position="74"/>
    </location>
    <ligand>
        <name>GTP</name>
        <dbReference type="ChEBI" id="CHEBI:37565"/>
    </ligand>
</feature>
<organism evidence="5 6">
    <name type="scientific">Aphidius gifuensis</name>
    <name type="common">Parasitoid wasp</name>
    <dbReference type="NCBI Taxonomy" id="684658"/>
    <lineage>
        <taxon>Eukaryota</taxon>
        <taxon>Metazoa</taxon>
        <taxon>Ecdysozoa</taxon>
        <taxon>Arthropoda</taxon>
        <taxon>Hexapoda</taxon>
        <taxon>Insecta</taxon>
        <taxon>Pterygota</taxon>
        <taxon>Neoptera</taxon>
        <taxon>Endopterygota</taxon>
        <taxon>Hymenoptera</taxon>
        <taxon>Apocrita</taxon>
        <taxon>Ichneumonoidea</taxon>
        <taxon>Braconidae</taxon>
        <taxon>Aphidiinae</taxon>
        <taxon>Aphidius</taxon>
    </lineage>
</organism>
<evidence type="ECO:0000313" key="6">
    <source>
        <dbReference type="Proteomes" id="UP000639338"/>
    </source>
</evidence>
<dbReference type="GO" id="GO:0005525">
    <property type="term" value="F:GTP binding"/>
    <property type="evidence" value="ECO:0007669"/>
    <property type="project" value="UniProtKB-KW"/>
</dbReference>
<dbReference type="GO" id="GO:0046872">
    <property type="term" value="F:metal ion binding"/>
    <property type="evidence" value="ECO:0007669"/>
    <property type="project" value="UniProtKB-KW"/>
</dbReference>
<dbReference type="GO" id="GO:0097730">
    <property type="term" value="C:non-motile cilium"/>
    <property type="evidence" value="ECO:0007669"/>
    <property type="project" value="TreeGrafter"/>
</dbReference>
<dbReference type="PANTHER" id="PTHR46090">
    <property type="entry name" value="ADP-RIBOSYLATION FACTOR-LIKE PROTEIN 13B"/>
    <property type="match status" value="1"/>
</dbReference>
<dbReference type="PROSITE" id="PS51417">
    <property type="entry name" value="ARF"/>
    <property type="match status" value="1"/>
</dbReference>
<dbReference type="Pfam" id="PF00025">
    <property type="entry name" value="Arf"/>
    <property type="match status" value="1"/>
</dbReference>
<dbReference type="SMART" id="SM00178">
    <property type="entry name" value="SAR"/>
    <property type="match status" value="1"/>
</dbReference>
<dbReference type="EMBL" id="JACMRX010000002">
    <property type="protein sequence ID" value="KAF7994397.1"/>
    <property type="molecule type" value="Genomic_DNA"/>
</dbReference>
<keyword evidence="4" id="KW-0460">Magnesium</keyword>
<keyword evidence="1 3" id="KW-0547">Nucleotide-binding</keyword>
<evidence type="ECO:0000256" key="1">
    <source>
        <dbReference type="ARBA" id="ARBA00022741"/>
    </source>
</evidence>
<feature type="binding site" evidence="3">
    <location>
        <begin position="28"/>
        <end position="35"/>
    </location>
    <ligand>
        <name>GTP</name>
        <dbReference type="ChEBI" id="CHEBI:37565"/>
    </ligand>
</feature>
<dbReference type="AlphaFoldDB" id="A0A835CSK1"/>
<dbReference type="SUPFAM" id="SSF52540">
    <property type="entry name" value="P-loop containing nucleoside triphosphate hydrolases"/>
    <property type="match status" value="1"/>
</dbReference>
<feature type="binding site" evidence="3">
    <location>
        <begin position="130"/>
        <end position="133"/>
    </location>
    <ligand>
        <name>GTP</name>
        <dbReference type="ChEBI" id="CHEBI:37565"/>
    </ligand>
</feature>
<evidence type="ECO:0008006" key="7">
    <source>
        <dbReference type="Google" id="ProtNLM"/>
    </source>
</evidence>
<name>A0A835CSK1_APHGI</name>